<feature type="transmembrane region" description="Helical" evidence="1">
    <location>
        <begin position="224"/>
        <end position="246"/>
    </location>
</feature>
<protein>
    <recommendedName>
        <fullName evidence="4">LPXTG-motif cell wall-anchored protein</fullName>
    </recommendedName>
</protein>
<evidence type="ECO:0000313" key="2">
    <source>
        <dbReference type="EMBL" id="KIP52089.1"/>
    </source>
</evidence>
<name>A0A0D0IKE7_9MICO</name>
<evidence type="ECO:0000313" key="3">
    <source>
        <dbReference type="Proteomes" id="UP000032120"/>
    </source>
</evidence>
<comment type="caution">
    <text evidence="2">The sequence shown here is derived from an EMBL/GenBank/DDBJ whole genome shotgun (WGS) entry which is preliminary data.</text>
</comment>
<dbReference type="AlphaFoldDB" id="A0A0D0IKE7"/>
<dbReference type="Proteomes" id="UP000032120">
    <property type="component" value="Unassembled WGS sequence"/>
</dbReference>
<proteinExistence type="predicted"/>
<keyword evidence="1" id="KW-1133">Transmembrane helix</keyword>
<gene>
    <name evidence="2" type="ORF">SD72_11055</name>
</gene>
<dbReference type="EMBL" id="JXSQ01000015">
    <property type="protein sequence ID" value="KIP52089.1"/>
    <property type="molecule type" value="Genomic_DNA"/>
</dbReference>
<accession>A0A0D0IKE7</accession>
<organism evidence="2 3">
    <name type="scientific">Leucobacter komagatae</name>
    <dbReference type="NCBI Taxonomy" id="55969"/>
    <lineage>
        <taxon>Bacteria</taxon>
        <taxon>Bacillati</taxon>
        <taxon>Actinomycetota</taxon>
        <taxon>Actinomycetes</taxon>
        <taxon>Micrococcales</taxon>
        <taxon>Microbacteriaceae</taxon>
        <taxon>Leucobacter</taxon>
    </lineage>
</organism>
<reference evidence="2 3" key="1">
    <citation type="submission" date="2015-01" db="EMBL/GenBank/DDBJ databases">
        <title>Draft genome sequence of Leucobacter komagatae strain VKM ST2845.</title>
        <authorList>
            <person name="Karlyshev A.V."/>
            <person name="Kudryashova E.B."/>
        </authorList>
    </citation>
    <scope>NUCLEOTIDE SEQUENCE [LARGE SCALE GENOMIC DNA]</scope>
    <source>
        <strain evidence="2 3">VKM ST2845</strain>
    </source>
</reference>
<evidence type="ECO:0000256" key="1">
    <source>
        <dbReference type="SAM" id="Phobius"/>
    </source>
</evidence>
<keyword evidence="1" id="KW-0812">Transmembrane</keyword>
<keyword evidence="1" id="KW-0472">Membrane</keyword>
<evidence type="ECO:0008006" key="4">
    <source>
        <dbReference type="Google" id="ProtNLM"/>
    </source>
</evidence>
<sequence>MGDPKWGTDSTGLWNMTGHAFEVRDSVNGAPSAYPSVQLCRTDYDPNAGWDGAWVSAAEASGTARWDFAAASSATQQAILDWNNENPRDVRPVCGTFAEATSGPQQGQWRSEGLGEGAYWLVETKAPDSQLSPTGLESRAVSGVQRLAAAIPFQVWPDAAGPAAGESMQGHGQLEIGHQSSAYEDRCEPSSPVADRPTACINEGGLFMVVKDPVPTPMPMTGGLWLPVLTGIGALVLAAALSAAAWRRRNLALQPGA</sequence>
<keyword evidence="3" id="KW-1185">Reference proteome</keyword>